<dbReference type="SUPFAM" id="SSF48498">
    <property type="entry name" value="Tetracyclin repressor-like, C-terminal domain"/>
    <property type="match status" value="1"/>
</dbReference>
<dbReference type="InterPro" id="IPR050109">
    <property type="entry name" value="HTH-type_TetR-like_transc_reg"/>
</dbReference>
<evidence type="ECO:0000256" key="1">
    <source>
        <dbReference type="ARBA" id="ARBA00023015"/>
    </source>
</evidence>
<organism evidence="6 7">
    <name type="scientific">Catenuloplanes nepalensis</name>
    <dbReference type="NCBI Taxonomy" id="587533"/>
    <lineage>
        <taxon>Bacteria</taxon>
        <taxon>Bacillati</taxon>
        <taxon>Actinomycetota</taxon>
        <taxon>Actinomycetes</taxon>
        <taxon>Micromonosporales</taxon>
        <taxon>Micromonosporaceae</taxon>
        <taxon>Catenuloplanes</taxon>
    </lineage>
</organism>
<dbReference type="PROSITE" id="PS50977">
    <property type="entry name" value="HTH_TETR_2"/>
    <property type="match status" value="1"/>
</dbReference>
<dbReference type="InterPro" id="IPR036271">
    <property type="entry name" value="Tet_transcr_reg_TetR-rel_C_sf"/>
</dbReference>
<keyword evidence="7" id="KW-1185">Reference proteome</keyword>
<accession>A0ABT9MLQ8</accession>
<evidence type="ECO:0000256" key="4">
    <source>
        <dbReference type="PROSITE-ProRule" id="PRU00335"/>
    </source>
</evidence>
<dbReference type="RefSeq" id="WP_306827245.1">
    <property type="nucleotide sequence ID" value="NZ_JAUSRA010000001.1"/>
</dbReference>
<dbReference type="Pfam" id="PF00440">
    <property type="entry name" value="TetR_N"/>
    <property type="match status" value="1"/>
</dbReference>
<keyword evidence="2 4" id="KW-0238">DNA-binding</keyword>
<evidence type="ECO:0000313" key="6">
    <source>
        <dbReference type="EMBL" id="MDP9792350.1"/>
    </source>
</evidence>
<keyword evidence="3" id="KW-0804">Transcription</keyword>
<dbReference type="InterPro" id="IPR009057">
    <property type="entry name" value="Homeodomain-like_sf"/>
</dbReference>
<dbReference type="EMBL" id="JAUSRA010000001">
    <property type="protein sequence ID" value="MDP9792350.1"/>
    <property type="molecule type" value="Genomic_DNA"/>
</dbReference>
<keyword evidence="1" id="KW-0805">Transcription regulation</keyword>
<name>A0ABT9MLQ8_9ACTN</name>
<reference evidence="6 7" key="1">
    <citation type="submission" date="2023-07" db="EMBL/GenBank/DDBJ databases">
        <title>Sequencing the genomes of 1000 actinobacteria strains.</title>
        <authorList>
            <person name="Klenk H.-P."/>
        </authorList>
    </citation>
    <scope>NUCLEOTIDE SEQUENCE [LARGE SCALE GENOMIC DNA]</scope>
    <source>
        <strain evidence="6 7">DSM 44710</strain>
    </source>
</reference>
<evidence type="ECO:0000259" key="5">
    <source>
        <dbReference type="PROSITE" id="PS50977"/>
    </source>
</evidence>
<evidence type="ECO:0000256" key="2">
    <source>
        <dbReference type="ARBA" id="ARBA00023125"/>
    </source>
</evidence>
<sequence length="232" mass="24199">MQAPVTPAKTTRERIVEATAALLTEGGREAVSTRAVSAAAGVQAPAIYRQFGDMRGLLDATGSYVLASYLARKAAMPRHEDPVDDLRAGWDLHVGFGLAQPAFYTLIFGDPRPGREPAAAGQSAEILASIVERVARAGRLRVGEEHAAQLVHAAGRGVTLSLIAMPPDRRDMTISTMARESVLATITGDPAPGSGGAAGAAVTLRASLPEIAVLSEGERTLLGEWLQRIAAG</sequence>
<dbReference type="PANTHER" id="PTHR30055">
    <property type="entry name" value="HTH-TYPE TRANSCRIPTIONAL REGULATOR RUTR"/>
    <property type="match status" value="1"/>
</dbReference>
<feature type="DNA-binding region" description="H-T-H motif" evidence="4">
    <location>
        <begin position="32"/>
        <end position="51"/>
    </location>
</feature>
<dbReference type="InterPro" id="IPR001647">
    <property type="entry name" value="HTH_TetR"/>
</dbReference>
<feature type="domain" description="HTH tetR-type" evidence="5">
    <location>
        <begin position="9"/>
        <end position="69"/>
    </location>
</feature>
<dbReference type="SUPFAM" id="SSF46689">
    <property type="entry name" value="Homeodomain-like"/>
    <property type="match status" value="1"/>
</dbReference>
<evidence type="ECO:0000256" key="3">
    <source>
        <dbReference type="ARBA" id="ARBA00023163"/>
    </source>
</evidence>
<protein>
    <submittedName>
        <fullName evidence="6">AcrR family transcriptional regulator</fullName>
    </submittedName>
</protein>
<evidence type="ECO:0000313" key="7">
    <source>
        <dbReference type="Proteomes" id="UP001240984"/>
    </source>
</evidence>
<dbReference type="Gene3D" id="1.10.357.10">
    <property type="entry name" value="Tetracycline Repressor, domain 2"/>
    <property type="match status" value="1"/>
</dbReference>
<dbReference type="PANTHER" id="PTHR30055:SF234">
    <property type="entry name" value="HTH-TYPE TRANSCRIPTIONAL REGULATOR BETI"/>
    <property type="match status" value="1"/>
</dbReference>
<proteinExistence type="predicted"/>
<gene>
    <name evidence="6" type="ORF">J2S43_000862</name>
</gene>
<dbReference type="Proteomes" id="UP001240984">
    <property type="component" value="Unassembled WGS sequence"/>
</dbReference>
<comment type="caution">
    <text evidence="6">The sequence shown here is derived from an EMBL/GenBank/DDBJ whole genome shotgun (WGS) entry which is preliminary data.</text>
</comment>